<evidence type="ECO:0000313" key="1">
    <source>
        <dbReference type="EMBL" id="MFM9654034.1"/>
    </source>
</evidence>
<sequence>MKKCGIDESLMCTGCFRTGLEIAAWRKLSNEEKWTICEQLKERREEYLTQRE</sequence>
<dbReference type="RefSeq" id="WP_409098281.1">
    <property type="nucleotide sequence ID" value="NZ_JBJVNE010000778.1"/>
</dbReference>
<dbReference type="Proteomes" id="UP001631993">
    <property type="component" value="Unassembled WGS sequence"/>
</dbReference>
<organism evidence="1 2">
    <name type="scientific">Streptomyces galilaeus</name>
    <dbReference type="NCBI Taxonomy" id="33899"/>
    <lineage>
        <taxon>Bacteria</taxon>
        <taxon>Bacillati</taxon>
        <taxon>Actinomycetota</taxon>
        <taxon>Actinomycetes</taxon>
        <taxon>Kitasatosporales</taxon>
        <taxon>Streptomycetaceae</taxon>
        <taxon>Streptomyces</taxon>
    </lineage>
</organism>
<dbReference type="InterPro" id="IPR010710">
    <property type="entry name" value="DUF1289"/>
</dbReference>
<name>A0ABW9J3T1_STRGJ</name>
<gene>
    <name evidence="1" type="ORF">ACKI1S_49895</name>
</gene>
<keyword evidence="2" id="KW-1185">Reference proteome</keyword>
<evidence type="ECO:0000313" key="2">
    <source>
        <dbReference type="Proteomes" id="UP001631993"/>
    </source>
</evidence>
<reference evidence="1 2" key="1">
    <citation type="submission" date="2024-12" db="EMBL/GenBank/DDBJ databases">
        <title>Forecasting of Potato common scab and diversities of Pathogenic streptomyces spp. in china.</title>
        <authorList>
            <person name="Handique U."/>
            <person name="Wu J."/>
        </authorList>
    </citation>
    <scope>NUCLEOTIDE SEQUENCE [LARGE SCALE GENOMIC DNA]</scope>
    <source>
        <strain evidence="1 2">ZRIMU1585</strain>
    </source>
</reference>
<comment type="caution">
    <text evidence="1">The sequence shown here is derived from an EMBL/GenBank/DDBJ whole genome shotgun (WGS) entry which is preliminary data.</text>
</comment>
<dbReference type="Pfam" id="PF06945">
    <property type="entry name" value="DUF1289"/>
    <property type="match status" value="1"/>
</dbReference>
<accession>A0ABW9J3T1</accession>
<dbReference type="EMBL" id="JBJVNE010000778">
    <property type="protein sequence ID" value="MFM9654034.1"/>
    <property type="molecule type" value="Genomic_DNA"/>
</dbReference>
<feature type="non-terminal residue" evidence="1">
    <location>
        <position position="52"/>
    </location>
</feature>
<proteinExistence type="predicted"/>
<protein>
    <submittedName>
        <fullName evidence="1">DUF1289 domain-containing protein</fullName>
    </submittedName>
</protein>